<reference evidence="1" key="1">
    <citation type="submission" date="2018-09" db="EMBL/GenBank/DDBJ databases">
        <title>whole genome sequence of T. equiperdum IVM-t1 strain.</title>
        <authorList>
            <person name="Suganuma K."/>
        </authorList>
    </citation>
    <scope>NUCLEOTIDE SEQUENCE [LARGE SCALE GENOMIC DNA]</scope>
    <source>
        <strain evidence="1">IVM-t1</strain>
    </source>
</reference>
<dbReference type="EMBL" id="QSBY01000001">
    <property type="protein sequence ID" value="RHW74454.1"/>
    <property type="molecule type" value="Genomic_DNA"/>
</dbReference>
<protein>
    <submittedName>
        <fullName evidence="1">Uncharacterized protein</fullName>
    </submittedName>
</protein>
<dbReference type="Proteomes" id="UP000266743">
    <property type="component" value="Chromosome 1"/>
</dbReference>
<name>A0A3L6LCR5_9TRYP</name>
<evidence type="ECO:0000313" key="1">
    <source>
        <dbReference type="EMBL" id="RHW74454.1"/>
    </source>
</evidence>
<accession>A0A3L6LCR5</accession>
<sequence length="80" mass="8890">MRNGANKRASKVDVFLCNVQTIRTKTLKATGPKEPHDHVQPANARKWRAGRHFTLHSAVAPNWNIGIMDGAESSPFCGFF</sequence>
<proteinExistence type="predicted"/>
<gene>
    <name evidence="1" type="ORF">DPX39_010006200</name>
</gene>
<dbReference type="AlphaFoldDB" id="A0A3L6LCR5"/>
<comment type="caution">
    <text evidence="1">The sequence shown here is derived from an EMBL/GenBank/DDBJ whole genome shotgun (WGS) entry which is preliminary data.</text>
</comment>
<organism evidence="1">
    <name type="scientific">Trypanosoma brucei equiperdum</name>
    <dbReference type="NCBI Taxonomy" id="630700"/>
    <lineage>
        <taxon>Eukaryota</taxon>
        <taxon>Discoba</taxon>
        <taxon>Euglenozoa</taxon>
        <taxon>Kinetoplastea</taxon>
        <taxon>Metakinetoplastina</taxon>
        <taxon>Trypanosomatida</taxon>
        <taxon>Trypanosomatidae</taxon>
        <taxon>Trypanosoma</taxon>
    </lineage>
</organism>